<keyword evidence="21" id="KW-1185">Reference proteome</keyword>
<dbReference type="GO" id="GO:0006098">
    <property type="term" value="P:pentose-phosphate shunt"/>
    <property type="evidence" value="ECO:0007669"/>
    <property type="project" value="UniProtKB-UniPathway"/>
</dbReference>
<evidence type="ECO:0000256" key="14">
    <source>
        <dbReference type="ARBA" id="ARBA00022980"/>
    </source>
</evidence>
<evidence type="ECO:0000256" key="4">
    <source>
        <dbReference type="ARBA" id="ARBA00001947"/>
    </source>
</evidence>
<evidence type="ECO:0000256" key="19">
    <source>
        <dbReference type="ARBA" id="ARBA00030599"/>
    </source>
</evidence>
<dbReference type="GO" id="GO:0003735">
    <property type="term" value="F:structural constituent of ribosome"/>
    <property type="evidence" value="ECO:0007669"/>
    <property type="project" value="InterPro"/>
</dbReference>
<dbReference type="UniPathway" id="UPA00115">
    <property type="reaction ID" value="UER00411"/>
</dbReference>
<dbReference type="CDD" id="cd00429">
    <property type="entry name" value="RPE"/>
    <property type="match status" value="1"/>
</dbReference>
<dbReference type="GO" id="GO:0046872">
    <property type="term" value="F:metal ion binding"/>
    <property type="evidence" value="ECO:0007669"/>
    <property type="project" value="UniProtKB-KW"/>
</dbReference>
<evidence type="ECO:0000256" key="13">
    <source>
        <dbReference type="ARBA" id="ARBA00022723"/>
    </source>
</evidence>
<evidence type="ECO:0000256" key="8">
    <source>
        <dbReference type="ARBA" id="ARBA00008080"/>
    </source>
</evidence>
<dbReference type="InterPro" id="IPR010979">
    <property type="entry name" value="Ribosomal_uS13-like_H2TH"/>
</dbReference>
<dbReference type="InterPro" id="IPR000056">
    <property type="entry name" value="Ribul_P_3_epim-like"/>
</dbReference>
<dbReference type="GO" id="GO:0005840">
    <property type="term" value="C:ribosome"/>
    <property type="evidence" value="ECO:0007669"/>
    <property type="project" value="UniProtKB-KW"/>
</dbReference>
<dbReference type="PROSITE" id="PS50159">
    <property type="entry name" value="RIBOSOMAL_S13_2"/>
    <property type="match status" value="1"/>
</dbReference>
<gene>
    <name evidence="20" type="ORF">DI09_23p210</name>
</gene>
<dbReference type="InterPro" id="IPR026019">
    <property type="entry name" value="Ribul_P_3_epim"/>
</dbReference>
<comment type="similarity">
    <text evidence="8">Belongs to the universal ribosomal protein uS13 family.</text>
</comment>
<dbReference type="GeneID" id="25259175"/>
<dbReference type="Pfam" id="PF00416">
    <property type="entry name" value="Ribosomal_S13"/>
    <property type="match status" value="1"/>
</dbReference>
<dbReference type="GO" id="GO:0006412">
    <property type="term" value="P:translation"/>
    <property type="evidence" value="ECO:0007669"/>
    <property type="project" value="InterPro"/>
</dbReference>
<dbReference type="HOGENOM" id="CLU_746147_0_0_1"/>
<accession>A0A098VW48</accession>
<evidence type="ECO:0000313" key="20">
    <source>
        <dbReference type="EMBL" id="KGG51946.1"/>
    </source>
</evidence>
<dbReference type="HAMAP" id="MF_02227">
    <property type="entry name" value="RPE"/>
    <property type="match status" value="1"/>
</dbReference>
<dbReference type="EMBL" id="JMKJ01000155">
    <property type="protein sequence ID" value="KGG51946.1"/>
    <property type="molecule type" value="Genomic_DNA"/>
</dbReference>
<dbReference type="FunFam" id="1.10.8.50:FF:000002">
    <property type="entry name" value="40S ribosomal protein S18"/>
    <property type="match status" value="1"/>
</dbReference>
<comment type="caution">
    <text evidence="20">The sequence shown here is derived from an EMBL/GenBank/DDBJ whole genome shotgun (WGS) entry which is preliminary data.</text>
</comment>
<dbReference type="FunFam" id="3.20.20.70:FF:000171">
    <property type="entry name" value="Ribulose-phosphate 3-epimerase"/>
    <property type="match status" value="1"/>
</dbReference>
<dbReference type="AlphaFoldDB" id="A0A098VW48"/>
<evidence type="ECO:0000256" key="6">
    <source>
        <dbReference type="ARBA" id="ARBA00004496"/>
    </source>
</evidence>
<dbReference type="GO" id="GO:0003723">
    <property type="term" value="F:RNA binding"/>
    <property type="evidence" value="ECO:0007669"/>
    <property type="project" value="InterPro"/>
</dbReference>
<dbReference type="SUPFAM" id="SSF51366">
    <property type="entry name" value="Ribulose-phoshate binding barrel"/>
    <property type="match status" value="1"/>
</dbReference>
<organism evidence="20 21">
    <name type="scientific">Mitosporidium daphniae</name>
    <dbReference type="NCBI Taxonomy" id="1485682"/>
    <lineage>
        <taxon>Eukaryota</taxon>
        <taxon>Fungi</taxon>
        <taxon>Fungi incertae sedis</taxon>
        <taxon>Microsporidia</taxon>
        <taxon>Mitosporidium</taxon>
    </lineage>
</organism>
<evidence type="ECO:0000256" key="5">
    <source>
        <dbReference type="ARBA" id="ARBA00001954"/>
    </source>
</evidence>
<dbReference type="EC" id="5.1.3.1" evidence="10"/>
<keyword evidence="16" id="KW-0687">Ribonucleoprotein</keyword>
<keyword evidence="14" id="KW-0689">Ribosomal protein</keyword>
<protein>
    <recommendedName>
        <fullName evidence="11">Ribulose-phosphate 3-epimerase</fullName>
        <ecNumber evidence="10">5.1.3.1</ecNumber>
    </recommendedName>
    <alternativeName>
        <fullName evidence="19">Pentose-5-phosphate 3-epimerase</fullName>
    </alternativeName>
    <alternativeName>
        <fullName evidence="18">RPE</fullName>
    </alternativeName>
</protein>
<dbReference type="Proteomes" id="UP000029725">
    <property type="component" value="Unassembled WGS sequence"/>
</dbReference>
<evidence type="ECO:0000256" key="17">
    <source>
        <dbReference type="ARBA" id="ARBA00023285"/>
    </source>
</evidence>
<dbReference type="GO" id="GO:0005975">
    <property type="term" value="P:carbohydrate metabolic process"/>
    <property type="evidence" value="ECO:0007669"/>
    <property type="project" value="InterPro"/>
</dbReference>
<dbReference type="OrthoDB" id="1702480at2759"/>
<comment type="cofactor">
    <cofactor evidence="2">
        <name>Mn(2+)</name>
        <dbReference type="ChEBI" id="CHEBI:29035"/>
    </cofactor>
</comment>
<evidence type="ECO:0000256" key="12">
    <source>
        <dbReference type="ARBA" id="ARBA00022490"/>
    </source>
</evidence>
<evidence type="ECO:0000256" key="10">
    <source>
        <dbReference type="ARBA" id="ARBA00013188"/>
    </source>
</evidence>
<dbReference type="InterPro" id="IPR001892">
    <property type="entry name" value="Ribosomal_uS13"/>
</dbReference>
<evidence type="ECO:0000256" key="11">
    <source>
        <dbReference type="ARBA" id="ARBA00013920"/>
    </source>
</evidence>
<dbReference type="GO" id="GO:1990904">
    <property type="term" value="C:ribonucleoprotein complex"/>
    <property type="evidence" value="ECO:0007669"/>
    <property type="project" value="UniProtKB-KW"/>
</dbReference>
<evidence type="ECO:0000256" key="18">
    <source>
        <dbReference type="ARBA" id="ARBA00029933"/>
    </source>
</evidence>
<comment type="cofactor">
    <cofactor evidence="3">
        <name>Co(2+)</name>
        <dbReference type="ChEBI" id="CHEBI:48828"/>
    </cofactor>
</comment>
<dbReference type="InterPro" id="IPR011060">
    <property type="entry name" value="RibuloseP-bd_barrel"/>
</dbReference>
<keyword evidence="15" id="KW-0413">Isomerase</keyword>
<dbReference type="GO" id="GO:0005737">
    <property type="term" value="C:cytoplasm"/>
    <property type="evidence" value="ECO:0007669"/>
    <property type="project" value="UniProtKB-SubCell"/>
</dbReference>
<reference evidence="20 21" key="1">
    <citation type="submission" date="2014-04" db="EMBL/GenBank/DDBJ databases">
        <title>A new species of microsporidia sheds light on the evolution of extreme parasitism.</title>
        <authorList>
            <person name="Haag K.L."/>
            <person name="James T.Y."/>
            <person name="Larsson R."/>
            <person name="Schaer T.M."/>
            <person name="Refardt D."/>
            <person name="Pombert J.-F."/>
            <person name="Ebert D."/>
        </authorList>
    </citation>
    <scope>NUCLEOTIDE SEQUENCE [LARGE SCALE GENOMIC DNA]</scope>
    <source>
        <strain evidence="20 21">UGP3</strain>
        <tissue evidence="20">Spores</tissue>
    </source>
</reference>
<dbReference type="Gene3D" id="1.10.8.50">
    <property type="match status" value="1"/>
</dbReference>
<sequence>MTAGPIIIAPSILSSDFANLAADCQRVIDAGADALHVDIMDGHFVPNLTIGPAVVKCLREKVQHKIFDCHLMVSDPKMWVKPLAAAGATIFTFHLESEIENIFNLIAEIKQTGMKAGIAIKPNTPVSDVIPYLQSIDMVLVMSVEPGFGGQKFMPSIIPKAIRNITPHLDIEVDGGVTLENVGDIIKAGANVIVAGSAIFNSADPRAPSFDFLSEMSLVVSDKSNFQHIIRLLNTNVDGKQKVMYAITAIKGVGRCFSNIVCKKADVDLNKRAGELSNEELERLVTIIQNPRQYGIPDWFLNRQKDIKDGSYSQVVSNALDNKLREDLDYLKKIRCHRGLRHHWNLRVRGQHTKTTGRFGRTMGVSKKKGA</sequence>
<comment type="catalytic activity">
    <reaction evidence="1">
        <text>D-ribulose 5-phosphate = D-xylulose 5-phosphate</text>
        <dbReference type="Rhea" id="RHEA:13677"/>
        <dbReference type="ChEBI" id="CHEBI:57737"/>
        <dbReference type="ChEBI" id="CHEBI:58121"/>
        <dbReference type="EC" id="5.1.3.1"/>
    </reaction>
</comment>
<dbReference type="NCBIfam" id="TIGR01163">
    <property type="entry name" value="rpe"/>
    <property type="match status" value="1"/>
</dbReference>
<dbReference type="FunFam" id="4.10.910.10:FF:000002">
    <property type="entry name" value="40S ribosomal protein S18"/>
    <property type="match status" value="1"/>
</dbReference>
<dbReference type="GO" id="GO:0004750">
    <property type="term" value="F:D-ribulose-phosphate 3-epimerase activity"/>
    <property type="evidence" value="ECO:0007669"/>
    <property type="project" value="UniProtKB-EC"/>
</dbReference>
<keyword evidence="17" id="KW-0170">Cobalt</keyword>
<comment type="similarity">
    <text evidence="9">Belongs to the ribulose-phosphate 3-epimerase family.</text>
</comment>
<dbReference type="SUPFAM" id="SSF46946">
    <property type="entry name" value="S13-like H2TH domain"/>
    <property type="match status" value="1"/>
</dbReference>
<evidence type="ECO:0000256" key="2">
    <source>
        <dbReference type="ARBA" id="ARBA00001936"/>
    </source>
</evidence>
<comment type="pathway">
    <text evidence="7">Carbohydrate degradation; pentose phosphate pathway; D-xylulose 5-phosphate from D-ribulose 5-phosphate (non-oxidative stage): step 1/1.</text>
</comment>
<dbReference type="InterPro" id="IPR018269">
    <property type="entry name" value="Ribosomal_uS13_CS"/>
</dbReference>
<evidence type="ECO:0000256" key="1">
    <source>
        <dbReference type="ARBA" id="ARBA00001782"/>
    </source>
</evidence>
<dbReference type="InterPro" id="IPR027437">
    <property type="entry name" value="Rbsml_uS13_C"/>
</dbReference>
<evidence type="ECO:0000256" key="15">
    <source>
        <dbReference type="ARBA" id="ARBA00023235"/>
    </source>
</evidence>
<evidence type="ECO:0000256" key="3">
    <source>
        <dbReference type="ARBA" id="ARBA00001941"/>
    </source>
</evidence>
<comment type="cofactor">
    <cofactor evidence="5">
        <name>Fe(2+)</name>
        <dbReference type="ChEBI" id="CHEBI:29033"/>
    </cofactor>
</comment>
<evidence type="ECO:0000313" key="21">
    <source>
        <dbReference type="Proteomes" id="UP000029725"/>
    </source>
</evidence>
<keyword evidence="13" id="KW-0479">Metal-binding</keyword>
<dbReference type="Gene3D" id="3.20.20.70">
    <property type="entry name" value="Aldolase class I"/>
    <property type="match status" value="1"/>
</dbReference>
<dbReference type="VEuPathDB" id="MicrosporidiaDB:DI09_23p210"/>
<dbReference type="HAMAP" id="MF_01315">
    <property type="entry name" value="Ribosomal_uS13"/>
    <property type="match status" value="1"/>
</dbReference>
<dbReference type="RefSeq" id="XP_013238373.1">
    <property type="nucleotide sequence ID" value="XM_013382919.1"/>
</dbReference>
<comment type="cofactor">
    <cofactor evidence="4">
        <name>Zn(2+)</name>
        <dbReference type="ChEBI" id="CHEBI:29105"/>
    </cofactor>
</comment>
<name>A0A098VW48_9MICR</name>
<dbReference type="PANTHER" id="PTHR11749">
    <property type="entry name" value="RIBULOSE-5-PHOSPHATE-3-EPIMERASE"/>
    <property type="match status" value="1"/>
</dbReference>
<dbReference type="Pfam" id="PF00834">
    <property type="entry name" value="Ribul_P_3_epim"/>
    <property type="match status" value="1"/>
</dbReference>
<comment type="subcellular location">
    <subcellularLocation>
        <location evidence="6">Cytoplasm</location>
    </subcellularLocation>
</comment>
<dbReference type="PROSITE" id="PS00646">
    <property type="entry name" value="RIBOSOMAL_S13_1"/>
    <property type="match status" value="1"/>
</dbReference>
<proteinExistence type="inferred from homology"/>
<evidence type="ECO:0000256" key="9">
    <source>
        <dbReference type="ARBA" id="ARBA00009541"/>
    </source>
</evidence>
<dbReference type="NCBIfam" id="NF004076">
    <property type="entry name" value="PRK05581.1-4"/>
    <property type="match status" value="1"/>
</dbReference>
<dbReference type="Gene3D" id="4.10.910.10">
    <property type="entry name" value="30s ribosomal protein s13, domain 2"/>
    <property type="match status" value="1"/>
</dbReference>
<dbReference type="PROSITE" id="PS01085">
    <property type="entry name" value="RIBUL_P_3_EPIMER_1"/>
    <property type="match status" value="1"/>
</dbReference>
<evidence type="ECO:0000256" key="7">
    <source>
        <dbReference type="ARBA" id="ARBA00005016"/>
    </source>
</evidence>
<keyword evidence="12" id="KW-0963">Cytoplasm</keyword>
<dbReference type="NCBIfam" id="NF003140">
    <property type="entry name" value="PRK04053.1"/>
    <property type="match status" value="1"/>
</dbReference>
<evidence type="ECO:0000256" key="16">
    <source>
        <dbReference type="ARBA" id="ARBA00023274"/>
    </source>
</evidence>
<dbReference type="InterPro" id="IPR013785">
    <property type="entry name" value="Aldolase_TIM"/>
</dbReference>